<name>A0ABT8DNJ3_9BURK</name>
<keyword evidence="3" id="KW-1185">Reference proteome</keyword>
<feature type="compositionally biased region" description="Low complexity" evidence="1">
    <location>
        <begin position="80"/>
        <end position="89"/>
    </location>
</feature>
<accession>A0ABT8DNJ3</accession>
<comment type="caution">
    <text evidence="2">The sequence shown here is derived from an EMBL/GenBank/DDBJ whole genome shotgun (WGS) entry which is preliminary data.</text>
</comment>
<proteinExistence type="predicted"/>
<organism evidence="2 3">
    <name type="scientific">Roseateles violae</name>
    <dbReference type="NCBI Taxonomy" id="3058042"/>
    <lineage>
        <taxon>Bacteria</taxon>
        <taxon>Pseudomonadati</taxon>
        <taxon>Pseudomonadota</taxon>
        <taxon>Betaproteobacteria</taxon>
        <taxon>Burkholderiales</taxon>
        <taxon>Sphaerotilaceae</taxon>
        <taxon>Roseateles</taxon>
    </lineage>
</organism>
<evidence type="ECO:0000313" key="2">
    <source>
        <dbReference type="EMBL" id="MDN3919566.1"/>
    </source>
</evidence>
<feature type="region of interest" description="Disordered" evidence="1">
    <location>
        <begin position="166"/>
        <end position="186"/>
    </location>
</feature>
<protein>
    <submittedName>
        <fullName evidence="2">DUF3108 domain-containing protein</fullName>
    </submittedName>
</protein>
<feature type="region of interest" description="Disordered" evidence="1">
    <location>
        <begin position="73"/>
        <end position="103"/>
    </location>
</feature>
<feature type="compositionally biased region" description="Pro residues" evidence="1">
    <location>
        <begin position="90"/>
        <end position="103"/>
    </location>
</feature>
<evidence type="ECO:0000313" key="3">
    <source>
        <dbReference type="Proteomes" id="UP001228044"/>
    </source>
</evidence>
<gene>
    <name evidence="2" type="ORF">QWJ38_04640</name>
</gene>
<dbReference type="Proteomes" id="UP001228044">
    <property type="component" value="Unassembled WGS sequence"/>
</dbReference>
<evidence type="ECO:0000256" key="1">
    <source>
        <dbReference type="SAM" id="MobiDB-lite"/>
    </source>
</evidence>
<dbReference type="EMBL" id="JAUHHC010000001">
    <property type="protein sequence ID" value="MDN3919566.1"/>
    <property type="molecule type" value="Genomic_DNA"/>
</dbReference>
<sequence>MSSAAPPAPPARRGLAWLAALGLSLLLHAALLWPRSIPQPSPRPAGVALQTRPMPLPSTAAALPPEPVAIARSPPRRAAARMAPGLPAATAPPPAAEPVPPAPPLAIAPPLEWLYLLSQQGRQGLARLSWQPQLERGAYVLSLERELDGRALPGWRSQGALDAQQGLSPQRYALQRPGRDGLPRDRQATNFRRDEGLISFSASAELVALPAGVQDRLSSWLQLAALVAGAPQRFGPGSEIRLPVVGLRGEAREQLFEVVGEEALTLPRQLLASTLHLRRAPLGPYESGLELWLDPARGHLPVRLLASGGLEGAPGWELQLIEDNGKR</sequence>
<reference evidence="2 3" key="1">
    <citation type="submission" date="2023-06" db="EMBL/GenBank/DDBJ databases">
        <title>Pelomonas sp. PFR6 16S ribosomal RNA gene Genome sequencing and assembly.</title>
        <authorList>
            <person name="Woo H."/>
        </authorList>
    </citation>
    <scope>NUCLEOTIDE SEQUENCE [LARGE SCALE GENOMIC DNA]</scope>
    <source>
        <strain evidence="2 3">PFR6</strain>
    </source>
</reference>
<feature type="compositionally biased region" description="Basic and acidic residues" evidence="1">
    <location>
        <begin position="177"/>
        <end position="186"/>
    </location>
</feature>
<dbReference type="RefSeq" id="WP_290357866.1">
    <property type="nucleotide sequence ID" value="NZ_JAUHHC010000001.1"/>
</dbReference>